<evidence type="ECO:0000313" key="1">
    <source>
        <dbReference type="EMBL" id="ROT74761.1"/>
    </source>
</evidence>
<comment type="caution">
    <text evidence="1">The sequence shown here is derived from an EMBL/GenBank/DDBJ whole genome shotgun (WGS) entry which is preliminary data.</text>
</comment>
<dbReference type="AlphaFoldDB" id="A0A3R7M744"/>
<accession>A0A3R7M744</accession>
<name>A0A3R7M744_PENVA</name>
<dbReference type="Proteomes" id="UP000283509">
    <property type="component" value="Unassembled WGS sequence"/>
</dbReference>
<gene>
    <name evidence="1" type="ORF">C7M84_006715</name>
</gene>
<dbReference type="EMBL" id="QCYY01001849">
    <property type="protein sequence ID" value="ROT74761.1"/>
    <property type="molecule type" value="Genomic_DNA"/>
</dbReference>
<keyword evidence="2" id="KW-1185">Reference proteome</keyword>
<proteinExistence type="predicted"/>
<sequence>MVTGWTTCLEVTQAVLSSVQAVSEPVFMVLFETFAKYIEDLGAVLGGQCGQELSSRFAEMVASLEQDVGGGASVVLEFLQPEEYTRRLQLLWDGLAAWTRDTAGALQDAAAQAGSALGNGEAAQVVASLVRLLDDAVAQVQDEGLLAIIQKRTDDLRTAAVTLVDEVLRFSKEGLEALSQSSLLRTSFLRSLHEAAEILYENVDTTWRKGRAGLEMELEGVQKTLYLFGFKVREYLERKNYLLNE</sequence>
<protein>
    <submittedName>
        <fullName evidence="1">Uncharacterized protein</fullName>
    </submittedName>
</protein>
<evidence type="ECO:0000313" key="2">
    <source>
        <dbReference type="Proteomes" id="UP000283509"/>
    </source>
</evidence>
<reference evidence="1 2" key="2">
    <citation type="submission" date="2019-01" db="EMBL/GenBank/DDBJ databases">
        <title>The decoding of complex shrimp genome reveals the adaptation for benthos swimmer, frequently molting mechanism and breeding impact on genome.</title>
        <authorList>
            <person name="Sun Y."/>
            <person name="Gao Y."/>
            <person name="Yu Y."/>
        </authorList>
    </citation>
    <scope>NUCLEOTIDE SEQUENCE [LARGE SCALE GENOMIC DNA]</scope>
    <source>
        <tissue evidence="1">Muscle</tissue>
    </source>
</reference>
<reference evidence="1 2" key="1">
    <citation type="submission" date="2018-04" db="EMBL/GenBank/DDBJ databases">
        <authorList>
            <person name="Zhang X."/>
            <person name="Yuan J."/>
            <person name="Li F."/>
            <person name="Xiang J."/>
        </authorList>
    </citation>
    <scope>NUCLEOTIDE SEQUENCE [LARGE SCALE GENOMIC DNA]</scope>
    <source>
        <tissue evidence="1">Muscle</tissue>
    </source>
</reference>
<organism evidence="1 2">
    <name type="scientific">Penaeus vannamei</name>
    <name type="common">Whiteleg shrimp</name>
    <name type="synonym">Litopenaeus vannamei</name>
    <dbReference type="NCBI Taxonomy" id="6689"/>
    <lineage>
        <taxon>Eukaryota</taxon>
        <taxon>Metazoa</taxon>
        <taxon>Ecdysozoa</taxon>
        <taxon>Arthropoda</taxon>
        <taxon>Crustacea</taxon>
        <taxon>Multicrustacea</taxon>
        <taxon>Malacostraca</taxon>
        <taxon>Eumalacostraca</taxon>
        <taxon>Eucarida</taxon>
        <taxon>Decapoda</taxon>
        <taxon>Dendrobranchiata</taxon>
        <taxon>Penaeoidea</taxon>
        <taxon>Penaeidae</taxon>
        <taxon>Penaeus</taxon>
    </lineage>
</organism>